<dbReference type="GO" id="GO:0005351">
    <property type="term" value="F:carbohydrate:proton symporter activity"/>
    <property type="evidence" value="ECO:0007669"/>
    <property type="project" value="TreeGrafter"/>
</dbReference>
<dbReference type="InterPro" id="IPR050360">
    <property type="entry name" value="MFS_Sugar_Transporters"/>
</dbReference>
<dbReference type="PANTHER" id="PTHR48022">
    <property type="entry name" value="PLASTIDIC GLUCOSE TRANSPORTER 4"/>
    <property type="match status" value="1"/>
</dbReference>
<reference evidence="6 7" key="1">
    <citation type="journal article" date="2019" name="Sci. Rep.">
        <title>Colletotrichum shisoi sp. nov., an anthracnose pathogen of Perilla frutescens in Japan: molecular phylogenetic, morphological and genomic evidence.</title>
        <authorList>
            <person name="Gan P."/>
            <person name="Tsushima A."/>
            <person name="Hiroyama R."/>
            <person name="Narusaka M."/>
            <person name="Takano Y."/>
            <person name="Narusaka Y."/>
            <person name="Kawaradani M."/>
            <person name="Damm U."/>
            <person name="Shirasu K."/>
        </authorList>
    </citation>
    <scope>NUCLEOTIDE SEQUENCE [LARGE SCALE GENOMIC DNA]</scope>
    <source>
        <strain evidence="6 7">PG-2018a</strain>
    </source>
</reference>
<feature type="transmembrane region" description="Helical" evidence="5">
    <location>
        <begin position="47"/>
        <end position="72"/>
    </location>
</feature>
<feature type="non-terminal residue" evidence="6">
    <location>
        <position position="1"/>
    </location>
</feature>
<evidence type="ECO:0000256" key="4">
    <source>
        <dbReference type="ARBA" id="ARBA00023136"/>
    </source>
</evidence>
<dbReference type="SUPFAM" id="SSF103473">
    <property type="entry name" value="MFS general substrate transporter"/>
    <property type="match status" value="1"/>
</dbReference>
<dbReference type="PANTHER" id="PTHR48022:SF2">
    <property type="entry name" value="PLASTIDIC GLUCOSE TRANSPORTER 4"/>
    <property type="match status" value="1"/>
</dbReference>
<keyword evidence="3 5" id="KW-1133">Transmembrane helix</keyword>
<evidence type="ECO:0000256" key="2">
    <source>
        <dbReference type="ARBA" id="ARBA00022692"/>
    </source>
</evidence>
<evidence type="ECO:0000256" key="5">
    <source>
        <dbReference type="SAM" id="Phobius"/>
    </source>
</evidence>
<evidence type="ECO:0000313" key="6">
    <source>
        <dbReference type="EMBL" id="TQN64666.1"/>
    </source>
</evidence>
<feature type="transmembrane region" description="Helical" evidence="5">
    <location>
        <begin position="158"/>
        <end position="179"/>
    </location>
</feature>
<dbReference type="EMBL" id="PUHP01002152">
    <property type="protein sequence ID" value="TQN64666.1"/>
    <property type="molecule type" value="Genomic_DNA"/>
</dbReference>
<dbReference type="AlphaFoldDB" id="A0A5Q4BCX5"/>
<gene>
    <name evidence="6" type="primary">MAL31-5</name>
    <name evidence="6" type="ORF">CSHISOI_10689</name>
</gene>
<evidence type="ECO:0000256" key="3">
    <source>
        <dbReference type="ARBA" id="ARBA00022989"/>
    </source>
</evidence>
<keyword evidence="7" id="KW-1185">Reference proteome</keyword>
<evidence type="ECO:0000313" key="7">
    <source>
        <dbReference type="Proteomes" id="UP000326340"/>
    </source>
</evidence>
<dbReference type="OrthoDB" id="6612291at2759"/>
<feature type="non-terminal residue" evidence="6">
    <location>
        <position position="318"/>
    </location>
</feature>
<protein>
    <submittedName>
        <fullName evidence="6">Maltose permease MAL31</fullName>
    </submittedName>
</protein>
<accession>A0A5Q4BCX5</accession>
<proteinExistence type="predicted"/>
<keyword evidence="2 5" id="KW-0812">Transmembrane</keyword>
<comment type="caution">
    <text evidence="6">The sequence shown here is derived from an EMBL/GenBank/DDBJ whole genome shotgun (WGS) entry which is preliminary data.</text>
</comment>
<organism evidence="6 7">
    <name type="scientific">Colletotrichum shisoi</name>
    <dbReference type="NCBI Taxonomy" id="2078593"/>
    <lineage>
        <taxon>Eukaryota</taxon>
        <taxon>Fungi</taxon>
        <taxon>Dikarya</taxon>
        <taxon>Ascomycota</taxon>
        <taxon>Pezizomycotina</taxon>
        <taxon>Sordariomycetes</taxon>
        <taxon>Hypocreomycetidae</taxon>
        <taxon>Glomerellales</taxon>
        <taxon>Glomerellaceae</taxon>
        <taxon>Colletotrichum</taxon>
        <taxon>Colletotrichum destructivum species complex</taxon>
    </lineage>
</organism>
<comment type="subcellular location">
    <subcellularLocation>
        <location evidence="1">Membrane</location>
        <topology evidence="1">Multi-pass membrane protein</topology>
    </subcellularLocation>
</comment>
<sequence length="318" mass="35099">YGAFDAELGRYAIPSNKLSVGTGTGSAGIIIGCVIAPVVTSKLGRKMAFVIIIVILCQLIVPLGYVSFWFFLPESPRFLIYRGRFDEAEVVLRSLSNHPETVPQEIDLLKAQVEEQRRNHAAVTVLDCFRGTNLRRTVIAMSNFIVTFMQQLGFPDALRTNVIVTGCGFAVYIITFLTLDKIGRRRSLSWGAVTAAEVSTGQLRERTLFLASIGSFVTSVPINFTNPYVQRAIGGSVTFIYGGFSVLATLWVLMMVPETKNRSLEELDDMFQAKGSTRQSKTYYCTGLGANIAQIVANRAVNKDTTQKEEVEEQEPAQ</sequence>
<keyword evidence="4 5" id="KW-0472">Membrane</keyword>
<dbReference type="GO" id="GO:0016020">
    <property type="term" value="C:membrane"/>
    <property type="evidence" value="ECO:0007669"/>
    <property type="project" value="UniProtKB-SubCell"/>
</dbReference>
<name>A0A5Q4BCX5_9PEZI</name>
<dbReference type="Proteomes" id="UP000326340">
    <property type="component" value="Unassembled WGS sequence"/>
</dbReference>
<feature type="transmembrane region" description="Helical" evidence="5">
    <location>
        <begin position="232"/>
        <end position="253"/>
    </location>
</feature>
<dbReference type="InterPro" id="IPR005828">
    <property type="entry name" value="MFS_sugar_transport-like"/>
</dbReference>
<dbReference type="Gene3D" id="1.20.1250.20">
    <property type="entry name" value="MFS general substrate transporter like domains"/>
    <property type="match status" value="1"/>
</dbReference>
<dbReference type="InterPro" id="IPR036259">
    <property type="entry name" value="MFS_trans_sf"/>
</dbReference>
<evidence type="ECO:0000256" key="1">
    <source>
        <dbReference type="ARBA" id="ARBA00004141"/>
    </source>
</evidence>
<feature type="transmembrane region" description="Helical" evidence="5">
    <location>
        <begin position="20"/>
        <end position="40"/>
    </location>
</feature>
<dbReference type="Pfam" id="PF00083">
    <property type="entry name" value="Sugar_tr"/>
    <property type="match status" value="1"/>
</dbReference>